<accession>A0A0E3UM31</accession>
<dbReference type="Pfam" id="PF11964">
    <property type="entry name" value="SpoIIAA-like"/>
    <property type="match status" value="1"/>
</dbReference>
<dbReference type="KEGG" id="psuw:WQ53_01615"/>
<proteinExistence type="predicted"/>
<keyword evidence="2" id="KW-1185">Reference proteome</keyword>
<sequence>MIEILPAPPHVAAYRFTGTLTAEDHDRCIQDLEARLAGHRRIGIYCDMRGFTGVTPAAVGRDLRYTLGKIGQFDRFARGAVVTGRQWLASVTDFAARFFPQIEIRSFGEDEAEQAMAWAAAVDPDGTAADDR</sequence>
<dbReference type="SUPFAM" id="SSF52091">
    <property type="entry name" value="SpoIIaa-like"/>
    <property type="match status" value="1"/>
</dbReference>
<evidence type="ECO:0008006" key="3">
    <source>
        <dbReference type="Google" id="ProtNLM"/>
    </source>
</evidence>
<name>A0A0E3UM31_9GAMM</name>
<dbReference type="EMBL" id="CP011144">
    <property type="protein sequence ID" value="AKC85655.1"/>
    <property type="molecule type" value="Genomic_DNA"/>
</dbReference>
<dbReference type="OrthoDB" id="555504at2"/>
<gene>
    <name evidence="1" type="ORF">WQ53_01615</name>
</gene>
<evidence type="ECO:0000313" key="1">
    <source>
        <dbReference type="EMBL" id="AKC85655.1"/>
    </source>
</evidence>
<reference evidence="1 2" key="1">
    <citation type="journal article" date="2015" name="Genome Announc.">
        <title>Complete Genome Sequence of Pseudoxanthomonas suwonensis Strain J1, a Cellulose-Degrading Bacterium Isolated from Leaf- and Wood-Enriched Soil.</title>
        <authorList>
            <person name="Hou L."/>
            <person name="Jiang J."/>
            <person name="Xu Z."/>
            <person name="Zhou Y."/>
            <person name="Leung F.C."/>
        </authorList>
    </citation>
    <scope>NUCLEOTIDE SEQUENCE [LARGE SCALE GENOMIC DNA]</scope>
    <source>
        <strain evidence="1 2">J1</strain>
    </source>
</reference>
<evidence type="ECO:0000313" key="2">
    <source>
        <dbReference type="Proteomes" id="UP000033067"/>
    </source>
</evidence>
<dbReference type="InterPro" id="IPR021866">
    <property type="entry name" value="SpoIIAA-like"/>
</dbReference>
<dbReference type="RefSeq" id="WP_052629761.1">
    <property type="nucleotide sequence ID" value="NZ_CP011144.1"/>
</dbReference>
<dbReference type="Proteomes" id="UP000033067">
    <property type="component" value="Chromosome"/>
</dbReference>
<dbReference type="PATRIC" id="fig|314722.6.peg.340"/>
<dbReference type="Gene3D" id="3.40.50.10600">
    <property type="entry name" value="SpoIIaa-like domains"/>
    <property type="match status" value="1"/>
</dbReference>
<dbReference type="AlphaFoldDB" id="A0A0E3UM31"/>
<dbReference type="InterPro" id="IPR036513">
    <property type="entry name" value="STAS_dom_sf"/>
</dbReference>
<protein>
    <recommendedName>
        <fullName evidence="3">STAS/SEC14 domain-containing protein</fullName>
    </recommendedName>
</protein>
<organism evidence="1 2">
    <name type="scientific">Pseudoxanthomonas suwonensis</name>
    <dbReference type="NCBI Taxonomy" id="314722"/>
    <lineage>
        <taxon>Bacteria</taxon>
        <taxon>Pseudomonadati</taxon>
        <taxon>Pseudomonadota</taxon>
        <taxon>Gammaproteobacteria</taxon>
        <taxon>Lysobacterales</taxon>
        <taxon>Lysobacteraceae</taxon>
        <taxon>Pseudoxanthomonas</taxon>
    </lineage>
</organism>
<dbReference type="InterPro" id="IPR038396">
    <property type="entry name" value="SpoIIAA-like_sf"/>
</dbReference>